<dbReference type="PANTHER" id="PTHR31616:SF0">
    <property type="entry name" value="GLUCAN 1,4-ALPHA-GLUCOSIDASE"/>
    <property type="match status" value="1"/>
</dbReference>
<accession>A0A1F7Y0G0</accession>
<gene>
    <name evidence="2" type="ORF">A2771_00535</name>
</gene>
<evidence type="ECO:0000259" key="1">
    <source>
        <dbReference type="Pfam" id="PF00723"/>
    </source>
</evidence>
<dbReference type="InterPro" id="IPR008928">
    <property type="entry name" value="6-hairpin_glycosidase_sf"/>
</dbReference>
<feature type="domain" description="GH15-like" evidence="1">
    <location>
        <begin position="12"/>
        <end position="189"/>
    </location>
</feature>
<dbReference type="Proteomes" id="UP000176741">
    <property type="component" value="Unassembled WGS sequence"/>
</dbReference>
<dbReference type="Gene3D" id="1.50.10.10">
    <property type="match status" value="2"/>
</dbReference>
<dbReference type="GO" id="GO:0005975">
    <property type="term" value="P:carbohydrate metabolic process"/>
    <property type="evidence" value="ECO:0007669"/>
    <property type="project" value="InterPro"/>
</dbReference>
<organism evidence="2 3">
    <name type="scientific">Candidatus Woesebacteria bacterium RIFCSPHIGHO2_01_FULL_38_26b</name>
    <dbReference type="NCBI Taxonomy" id="1802491"/>
    <lineage>
        <taxon>Bacteria</taxon>
        <taxon>Candidatus Woeseibacteriota</taxon>
    </lineage>
</organism>
<dbReference type="GO" id="GO:0004553">
    <property type="term" value="F:hydrolase activity, hydrolyzing O-glycosyl compounds"/>
    <property type="evidence" value="ECO:0007669"/>
    <property type="project" value="UniProtKB-ARBA"/>
</dbReference>
<dbReference type="AlphaFoldDB" id="A0A1F7Y0G0"/>
<reference evidence="2 3" key="1">
    <citation type="journal article" date="2016" name="Nat. Commun.">
        <title>Thousands of microbial genomes shed light on interconnected biogeochemical processes in an aquifer system.</title>
        <authorList>
            <person name="Anantharaman K."/>
            <person name="Brown C.T."/>
            <person name="Hug L.A."/>
            <person name="Sharon I."/>
            <person name="Castelle C.J."/>
            <person name="Probst A.J."/>
            <person name="Thomas B.C."/>
            <person name="Singh A."/>
            <person name="Wilkins M.J."/>
            <person name="Karaoz U."/>
            <person name="Brodie E.L."/>
            <person name="Williams K.H."/>
            <person name="Hubbard S.S."/>
            <person name="Banfield J.F."/>
        </authorList>
    </citation>
    <scope>NUCLEOTIDE SEQUENCE [LARGE SCALE GENOMIC DNA]</scope>
</reference>
<comment type="caution">
    <text evidence="2">The sequence shown here is derived from an EMBL/GenBank/DDBJ whole genome shotgun (WGS) entry which is preliminary data.</text>
</comment>
<name>A0A1F7Y0G0_9BACT</name>
<proteinExistence type="predicted"/>
<dbReference type="Pfam" id="PF00723">
    <property type="entry name" value="Glyco_hydro_15"/>
    <property type="match status" value="1"/>
</dbReference>
<sequence length="359" mass="41858">MARLTYSQLIDKHIKILKSLQYESGIFSASKKDSGTGYDKSWLRDNFYETIAFEVIGDWTTVEKTYRAILNILLKHEHKIDWAIENKPAHSYQYIHARFHPETFDEFWEEWGNKQNDAVGCILFRIGELELNQNRSILKTEDHIRIVNKLIKYLESIEYWHDTDSGMWEEGEELHSSSVGACVAGLKSISGHPKIAVPRLLIHEGEKELKEILPRESENKFVDLAELSLIWPYNVVSALERDQILGNIEYHLRRKRGLIRYKGDTYYNKNKDSVSEEAEWTFGFAWLAIIYEKIGQKEKAEELIKDLIAIDTPEGLPELYFSNSPEYNENTPLGWSESLFIVALYDMNERLEKETGNVK</sequence>
<dbReference type="EMBL" id="MGGD01000043">
    <property type="protein sequence ID" value="OGM20138.1"/>
    <property type="molecule type" value="Genomic_DNA"/>
</dbReference>
<evidence type="ECO:0000313" key="3">
    <source>
        <dbReference type="Proteomes" id="UP000176741"/>
    </source>
</evidence>
<protein>
    <recommendedName>
        <fullName evidence="1">GH15-like domain-containing protein</fullName>
    </recommendedName>
</protein>
<dbReference type="SUPFAM" id="SSF48208">
    <property type="entry name" value="Six-hairpin glycosidases"/>
    <property type="match status" value="1"/>
</dbReference>
<dbReference type="InterPro" id="IPR012341">
    <property type="entry name" value="6hp_glycosidase-like_sf"/>
</dbReference>
<dbReference type="PANTHER" id="PTHR31616">
    <property type="entry name" value="TREHALASE"/>
    <property type="match status" value="1"/>
</dbReference>
<dbReference type="InterPro" id="IPR011613">
    <property type="entry name" value="GH15-like"/>
</dbReference>
<evidence type="ECO:0000313" key="2">
    <source>
        <dbReference type="EMBL" id="OGM20138.1"/>
    </source>
</evidence>